<evidence type="ECO:0000256" key="7">
    <source>
        <dbReference type="ARBA" id="ARBA00022840"/>
    </source>
</evidence>
<name>A0AAW9PP41_9CYAN</name>
<dbReference type="EC" id="6.3.2.17" evidence="3"/>
<evidence type="ECO:0000256" key="3">
    <source>
        <dbReference type="ARBA" id="ARBA00013025"/>
    </source>
</evidence>
<accession>A0AAW9PP41</accession>
<evidence type="ECO:0000256" key="8">
    <source>
        <dbReference type="ARBA" id="ARBA00022842"/>
    </source>
</evidence>
<dbReference type="SUPFAM" id="SSF53244">
    <property type="entry name" value="MurD-like peptide ligases, peptide-binding domain"/>
    <property type="match status" value="1"/>
</dbReference>
<dbReference type="PROSITE" id="PS01011">
    <property type="entry name" value="FOLYLPOLYGLU_SYNT_1"/>
    <property type="match status" value="1"/>
</dbReference>
<dbReference type="EMBL" id="JAZBJZ010000005">
    <property type="protein sequence ID" value="MEE3715599.1"/>
    <property type="molecule type" value="Genomic_DNA"/>
</dbReference>
<evidence type="ECO:0000313" key="13">
    <source>
        <dbReference type="Proteomes" id="UP001333818"/>
    </source>
</evidence>
<dbReference type="NCBIfam" id="TIGR01499">
    <property type="entry name" value="folC"/>
    <property type="match status" value="1"/>
</dbReference>
<keyword evidence="13" id="KW-1185">Reference proteome</keyword>
<evidence type="ECO:0000256" key="4">
    <source>
        <dbReference type="ARBA" id="ARBA00022598"/>
    </source>
</evidence>
<feature type="domain" description="Mur ligase central" evidence="11">
    <location>
        <begin position="41"/>
        <end position="265"/>
    </location>
</feature>
<dbReference type="PANTHER" id="PTHR11136:SF0">
    <property type="entry name" value="DIHYDROFOLATE SYNTHETASE-RELATED"/>
    <property type="match status" value="1"/>
</dbReference>
<dbReference type="InterPro" id="IPR013221">
    <property type="entry name" value="Mur_ligase_cen"/>
</dbReference>
<dbReference type="FunFam" id="3.40.1190.10:FF:000011">
    <property type="entry name" value="Folylpolyglutamate synthase/dihydrofolate synthase"/>
    <property type="match status" value="1"/>
</dbReference>
<dbReference type="Gene3D" id="3.40.1190.10">
    <property type="entry name" value="Mur-like, catalytic domain"/>
    <property type="match status" value="1"/>
</dbReference>
<gene>
    <name evidence="12" type="ORF">V2H45_02440</name>
</gene>
<evidence type="ECO:0000259" key="11">
    <source>
        <dbReference type="Pfam" id="PF08245"/>
    </source>
</evidence>
<dbReference type="GO" id="GO:0004326">
    <property type="term" value="F:tetrahydrofolylpolyglutamate synthase activity"/>
    <property type="evidence" value="ECO:0007669"/>
    <property type="project" value="UniProtKB-EC"/>
</dbReference>
<sequence>MTPDEFLASFGKFGIHLGLERITQLLADLGNPHQRVPAIHVAGTNGKGSVCAYVSSILEMAGFRVGRYISPHLVDWRERICINDQWIASEDLLKALMQVKQAIQPQHPPTQFEVITAAAWWYFADRQVDVAVIETGLGGRLDATNVCDRPLVSVITSISMEHWQRLGSTLAAIASEKAGIIKPSCPVVIGELPPEAVAVMRDKVEANHCPVTWVHGATAINSTAFSSESTLDSSLENLAVWEGITYPLPLLGKHQLMNSAIALGTIQALRTQGWEIPESAVTEGMRRTQWLGRLQWVEYQQSSGGQKRTHKLLIDGAHNVAAAEYLREFVDRAFPNQPRRWVIGMLDTKDHLGILHALLHSQDRLITVPVPFHQTADPEMLAKLGATIVKEPPTAYPDLESGLDAAFCEYESQYYPVILCGSLYLIGQFLSKNG</sequence>
<dbReference type="InterPro" id="IPR018109">
    <property type="entry name" value="Folylpolyglutamate_synth_CS"/>
</dbReference>
<dbReference type="InterPro" id="IPR036615">
    <property type="entry name" value="Mur_ligase_C_dom_sf"/>
</dbReference>
<evidence type="ECO:0000256" key="2">
    <source>
        <dbReference type="ARBA" id="ARBA00008276"/>
    </source>
</evidence>
<keyword evidence="4 10" id="KW-0436">Ligase</keyword>
<dbReference type="GO" id="GO:0046872">
    <property type="term" value="F:metal ion binding"/>
    <property type="evidence" value="ECO:0007669"/>
    <property type="project" value="UniProtKB-KW"/>
</dbReference>
<protein>
    <recommendedName>
        <fullName evidence="3">tetrahydrofolate synthase</fullName>
        <ecNumber evidence="3">6.3.2.17</ecNumber>
    </recommendedName>
</protein>
<keyword evidence="7 10" id="KW-0067">ATP-binding</keyword>
<dbReference type="InterPro" id="IPR001645">
    <property type="entry name" value="Folylpolyglutamate_synth"/>
</dbReference>
<dbReference type="GO" id="GO:0005737">
    <property type="term" value="C:cytoplasm"/>
    <property type="evidence" value="ECO:0007669"/>
    <property type="project" value="TreeGrafter"/>
</dbReference>
<dbReference type="Proteomes" id="UP001333818">
    <property type="component" value="Unassembled WGS sequence"/>
</dbReference>
<dbReference type="PANTHER" id="PTHR11136">
    <property type="entry name" value="FOLYLPOLYGLUTAMATE SYNTHASE-RELATED"/>
    <property type="match status" value="1"/>
</dbReference>
<comment type="cofactor">
    <cofactor evidence="1">
        <name>Mg(2+)</name>
        <dbReference type="ChEBI" id="CHEBI:18420"/>
    </cofactor>
</comment>
<keyword evidence="6 10" id="KW-0547">Nucleotide-binding</keyword>
<evidence type="ECO:0000256" key="9">
    <source>
        <dbReference type="ARBA" id="ARBA00047493"/>
    </source>
</evidence>
<keyword evidence="5" id="KW-0479">Metal-binding</keyword>
<comment type="caution">
    <text evidence="12">The sequence shown here is derived from an EMBL/GenBank/DDBJ whole genome shotgun (WGS) entry which is preliminary data.</text>
</comment>
<dbReference type="GO" id="GO:0005524">
    <property type="term" value="F:ATP binding"/>
    <property type="evidence" value="ECO:0007669"/>
    <property type="project" value="UniProtKB-KW"/>
</dbReference>
<evidence type="ECO:0000313" key="12">
    <source>
        <dbReference type="EMBL" id="MEE3715599.1"/>
    </source>
</evidence>
<reference evidence="12" key="1">
    <citation type="submission" date="2024-01" db="EMBL/GenBank/DDBJ databases">
        <title>Bank of Algae and Cyanobacteria of the Azores (BACA) strain genomes.</title>
        <authorList>
            <person name="Luz R."/>
            <person name="Cordeiro R."/>
            <person name="Fonseca A."/>
            <person name="Goncalves V."/>
        </authorList>
    </citation>
    <scope>NUCLEOTIDE SEQUENCE</scope>
    <source>
        <strain evidence="12">BACA0141</strain>
    </source>
</reference>
<dbReference type="InterPro" id="IPR036565">
    <property type="entry name" value="Mur-like_cat_sf"/>
</dbReference>
<evidence type="ECO:0000256" key="1">
    <source>
        <dbReference type="ARBA" id="ARBA00001946"/>
    </source>
</evidence>
<dbReference type="AlphaFoldDB" id="A0AAW9PP41"/>
<keyword evidence="8" id="KW-0460">Magnesium</keyword>
<proteinExistence type="inferred from homology"/>
<dbReference type="SUPFAM" id="SSF53623">
    <property type="entry name" value="MurD-like peptide ligases, catalytic domain"/>
    <property type="match status" value="1"/>
</dbReference>
<dbReference type="GO" id="GO:0008841">
    <property type="term" value="F:dihydrofolate synthase activity"/>
    <property type="evidence" value="ECO:0007669"/>
    <property type="project" value="TreeGrafter"/>
</dbReference>
<dbReference type="Gene3D" id="3.90.190.20">
    <property type="entry name" value="Mur ligase, C-terminal domain"/>
    <property type="match status" value="1"/>
</dbReference>
<organism evidence="12 13">
    <name type="scientific">Tumidithrix elongata BACA0141</name>
    <dbReference type="NCBI Taxonomy" id="2716417"/>
    <lineage>
        <taxon>Bacteria</taxon>
        <taxon>Bacillati</taxon>
        <taxon>Cyanobacteriota</taxon>
        <taxon>Cyanophyceae</taxon>
        <taxon>Pseudanabaenales</taxon>
        <taxon>Pseudanabaenaceae</taxon>
        <taxon>Tumidithrix</taxon>
        <taxon>Tumidithrix elongata</taxon>
    </lineage>
</organism>
<comment type="similarity">
    <text evidence="2 10">Belongs to the folylpolyglutamate synthase family.</text>
</comment>
<evidence type="ECO:0000256" key="6">
    <source>
        <dbReference type="ARBA" id="ARBA00022741"/>
    </source>
</evidence>
<evidence type="ECO:0000256" key="10">
    <source>
        <dbReference type="PIRNR" id="PIRNR001563"/>
    </source>
</evidence>
<dbReference type="Pfam" id="PF08245">
    <property type="entry name" value="Mur_ligase_M"/>
    <property type="match status" value="1"/>
</dbReference>
<dbReference type="PIRSF" id="PIRSF001563">
    <property type="entry name" value="Folylpolyglu_synth"/>
    <property type="match status" value="1"/>
</dbReference>
<comment type="catalytic activity">
    <reaction evidence="9">
        <text>(6S)-5,6,7,8-tetrahydrofolyl-(gamma-L-Glu)(n) + L-glutamate + ATP = (6S)-5,6,7,8-tetrahydrofolyl-(gamma-L-Glu)(n+1) + ADP + phosphate + H(+)</text>
        <dbReference type="Rhea" id="RHEA:10580"/>
        <dbReference type="Rhea" id="RHEA-COMP:14738"/>
        <dbReference type="Rhea" id="RHEA-COMP:14740"/>
        <dbReference type="ChEBI" id="CHEBI:15378"/>
        <dbReference type="ChEBI" id="CHEBI:29985"/>
        <dbReference type="ChEBI" id="CHEBI:30616"/>
        <dbReference type="ChEBI" id="CHEBI:43474"/>
        <dbReference type="ChEBI" id="CHEBI:141005"/>
        <dbReference type="ChEBI" id="CHEBI:456216"/>
        <dbReference type="EC" id="6.3.2.17"/>
    </reaction>
</comment>
<dbReference type="RefSeq" id="WP_330482023.1">
    <property type="nucleotide sequence ID" value="NZ_JAZBJZ010000005.1"/>
</dbReference>
<evidence type="ECO:0000256" key="5">
    <source>
        <dbReference type="ARBA" id="ARBA00022723"/>
    </source>
</evidence>